<dbReference type="Proteomes" id="UP001195483">
    <property type="component" value="Unassembled WGS sequence"/>
</dbReference>
<gene>
    <name evidence="1" type="ORF">CHS0354_035223</name>
</gene>
<keyword evidence="2" id="KW-1185">Reference proteome</keyword>
<reference evidence="1" key="3">
    <citation type="submission" date="2023-05" db="EMBL/GenBank/DDBJ databases">
        <authorList>
            <person name="Smith C.H."/>
        </authorList>
    </citation>
    <scope>NUCLEOTIDE SEQUENCE</scope>
    <source>
        <strain evidence="1">CHS0354</strain>
        <tissue evidence="1">Mantle</tissue>
    </source>
</reference>
<dbReference type="AlphaFoldDB" id="A0AAE0VMX0"/>
<reference evidence="1" key="2">
    <citation type="journal article" date="2021" name="Genome Biol. Evol.">
        <title>Developing a high-quality reference genome for a parasitic bivalve with doubly uniparental inheritance (Bivalvia: Unionida).</title>
        <authorList>
            <person name="Smith C.H."/>
        </authorList>
    </citation>
    <scope>NUCLEOTIDE SEQUENCE</scope>
    <source>
        <strain evidence="1">CHS0354</strain>
        <tissue evidence="1">Mantle</tissue>
    </source>
</reference>
<dbReference type="Gene3D" id="2.120.10.80">
    <property type="entry name" value="Kelch-type beta propeller"/>
    <property type="match status" value="2"/>
</dbReference>
<protein>
    <recommendedName>
        <fullName evidence="3">Galactose oxidase</fullName>
    </recommendedName>
</protein>
<organism evidence="1 2">
    <name type="scientific">Potamilus streckersoni</name>
    <dbReference type="NCBI Taxonomy" id="2493646"/>
    <lineage>
        <taxon>Eukaryota</taxon>
        <taxon>Metazoa</taxon>
        <taxon>Spiralia</taxon>
        <taxon>Lophotrochozoa</taxon>
        <taxon>Mollusca</taxon>
        <taxon>Bivalvia</taxon>
        <taxon>Autobranchia</taxon>
        <taxon>Heteroconchia</taxon>
        <taxon>Palaeoheterodonta</taxon>
        <taxon>Unionida</taxon>
        <taxon>Unionoidea</taxon>
        <taxon>Unionidae</taxon>
        <taxon>Ambleminae</taxon>
        <taxon>Lampsilini</taxon>
        <taxon>Potamilus</taxon>
    </lineage>
</organism>
<name>A0AAE0VMX0_9BIVA</name>
<dbReference type="PANTHER" id="PTHR23244:SF471">
    <property type="entry name" value="GUANINE NUCLEOTIDE-BINDING PROTEIN SUBUNIT BETA 1-RELATED"/>
    <property type="match status" value="1"/>
</dbReference>
<sequence length="354" mass="37521">MIHTNSSDFNVSPSPASTEVSRVFRCVRLYAFMVLIFFAISCKAANSPEEDETSDVAPRSLTNITETAGFSARYGHAAAVFGNALWVIGGYNNTTRFNDVYKSTDGNTWSQVTTSGTVFTARSGHTVAVFNNALWVIGGYNNTTRFNDVYKSTDGNTWSQVTTSGTVFTARTGHTAAVFKGALWVIGGDTGSGIVNDVYKSTDGSSWTLVTANAGFSARDSHTTAVFNDGSGEALWVIGGWSGSINNNNVYKSTDGSGWVAVTANAGFSARSGHTTAVFNDGSGEALWVIGGWSGSKNNDVWKSTNGIDWTSVTTGAVDFPGRNGHTTVVFDSALWTMGGDSGSSGIKNDVWKY</sequence>
<comment type="caution">
    <text evidence="1">The sequence shown here is derived from an EMBL/GenBank/DDBJ whole genome shotgun (WGS) entry which is preliminary data.</text>
</comment>
<proteinExistence type="predicted"/>
<reference evidence="1" key="1">
    <citation type="journal article" date="2021" name="Genome Biol. Evol.">
        <title>A High-Quality Reference Genome for a Parasitic Bivalve with Doubly Uniparental Inheritance (Bivalvia: Unionida).</title>
        <authorList>
            <person name="Smith C.H."/>
        </authorList>
    </citation>
    <scope>NUCLEOTIDE SEQUENCE</scope>
    <source>
        <strain evidence="1">CHS0354</strain>
    </source>
</reference>
<dbReference type="InterPro" id="IPR015915">
    <property type="entry name" value="Kelch-typ_b-propeller"/>
</dbReference>
<evidence type="ECO:0008006" key="3">
    <source>
        <dbReference type="Google" id="ProtNLM"/>
    </source>
</evidence>
<evidence type="ECO:0000313" key="2">
    <source>
        <dbReference type="Proteomes" id="UP001195483"/>
    </source>
</evidence>
<evidence type="ECO:0000313" key="1">
    <source>
        <dbReference type="EMBL" id="KAK3584143.1"/>
    </source>
</evidence>
<dbReference type="Pfam" id="PF24681">
    <property type="entry name" value="Kelch_KLHDC2_KLHL20_DRC7"/>
    <property type="match status" value="1"/>
</dbReference>
<dbReference type="SUPFAM" id="SSF117281">
    <property type="entry name" value="Kelch motif"/>
    <property type="match status" value="2"/>
</dbReference>
<dbReference type="EMBL" id="JAEAOA010002069">
    <property type="protein sequence ID" value="KAK3584143.1"/>
    <property type="molecule type" value="Genomic_DNA"/>
</dbReference>
<accession>A0AAE0VMX0</accession>
<dbReference type="PANTHER" id="PTHR23244">
    <property type="entry name" value="KELCH REPEAT DOMAIN"/>
    <property type="match status" value="1"/>
</dbReference>